<protein>
    <recommendedName>
        <fullName evidence="15">Secreted protein</fullName>
    </recommendedName>
</protein>
<evidence type="ECO:0008006" key="15">
    <source>
        <dbReference type="Google" id="ProtNLM"/>
    </source>
</evidence>
<dbReference type="EMBL" id="QXGD01000155">
    <property type="protein sequence ID" value="KAE9250214.1"/>
    <property type="molecule type" value="Genomic_DNA"/>
</dbReference>
<evidence type="ECO:0000256" key="2">
    <source>
        <dbReference type="SAM" id="SignalP"/>
    </source>
</evidence>
<evidence type="ECO:0000313" key="9">
    <source>
        <dbReference type="Proteomes" id="UP000429523"/>
    </source>
</evidence>
<dbReference type="AlphaFoldDB" id="A0A6A3Z1R7"/>
<comment type="caution">
    <text evidence="6">The sequence shown here is derived from an EMBL/GenBank/DDBJ whole genome shotgun (WGS) entry which is preliminary data.</text>
</comment>
<keyword evidence="2" id="KW-0732">Signal</keyword>
<proteinExistence type="predicted"/>
<dbReference type="EMBL" id="QXGE01000656">
    <property type="protein sequence ID" value="KAE9306643.1"/>
    <property type="molecule type" value="Genomic_DNA"/>
</dbReference>
<dbReference type="OrthoDB" id="10415585at2759"/>
<sequence>MLLIELPLALLLTTMAEPCDDGVLHAAGRAASGVAAPLLVKPCREGVHATADRVSAVLAAPLSVTNPCDEGVNAGDSVGGVDRRHVGQDRAAADRIDAGDDDTLA</sequence>
<dbReference type="EMBL" id="QXGF01000146">
    <property type="protein sequence ID" value="KAE8945749.1"/>
    <property type="molecule type" value="Genomic_DNA"/>
</dbReference>
<feature type="signal peptide" evidence="2">
    <location>
        <begin position="1"/>
        <end position="16"/>
    </location>
</feature>
<dbReference type="Proteomes" id="UP000429523">
    <property type="component" value="Unassembled WGS sequence"/>
</dbReference>
<reference evidence="9 10" key="1">
    <citation type="submission" date="2018-08" db="EMBL/GenBank/DDBJ databases">
        <title>Genomic investigation of the strawberry pathogen Phytophthora fragariae indicates pathogenicity is determined by transcriptional variation in three key races.</title>
        <authorList>
            <person name="Adams T.M."/>
            <person name="Armitage A.D."/>
            <person name="Sobczyk M.K."/>
            <person name="Bates H.J."/>
            <person name="Dunwell J.M."/>
            <person name="Nellist C.F."/>
            <person name="Harrison R.J."/>
        </authorList>
    </citation>
    <scope>NUCLEOTIDE SEQUENCE [LARGE SCALE GENOMIC DNA]</scope>
    <source>
        <strain evidence="8 11">A4</strain>
        <strain evidence="7 12">BC-1</strain>
        <strain evidence="6 10">NOV-27</strain>
        <strain evidence="5 13">NOV-5</strain>
        <strain evidence="4 14">NOV-71</strain>
        <strain evidence="3 9">NOV-9</strain>
    </source>
</reference>
<dbReference type="Proteomes" id="UP000441208">
    <property type="component" value="Unassembled WGS sequence"/>
</dbReference>
<dbReference type="EMBL" id="QXGB01000129">
    <property type="protein sequence ID" value="KAE9228908.1"/>
    <property type="molecule type" value="Genomic_DNA"/>
</dbReference>
<gene>
    <name evidence="8" type="ORF">PF001_g12014</name>
    <name evidence="7" type="ORF">PF002_g4905</name>
    <name evidence="6" type="ORF">PF005_g4097</name>
    <name evidence="5" type="ORF">PF006_g11890</name>
    <name evidence="4" type="ORF">PF007_g4085</name>
    <name evidence="3" type="ORF">PF009_g4599</name>
</gene>
<evidence type="ECO:0000313" key="14">
    <source>
        <dbReference type="Proteomes" id="UP000441208"/>
    </source>
</evidence>
<evidence type="ECO:0000313" key="4">
    <source>
        <dbReference type="EMBL" id="KAE9131554.1"/>
    </source>
</evidence>
<feature type="chain" id="PRO_5036166796" description="Secreted protein" evidence="2">
    <location>
        <begin position="17"/>
        <end position="105"/>
    </location>
</feature>
<dbReference type="EMBL" id="QXGA01000649">
    <property type="protein sequence ID" value="KAE9143044.1"/>
    <property type="molecule type" value="Genomic_DNA"/>
</dbReference>
<feature type="compositionally biased region" description="Basic and acidic residues" evidence="1">
    <location>
        <begin position="81"/>
        <end position="98"/>
    </location>
</feature>
<dbReference type="EMBL" id="QXFZ01000127">
    <property type="protein sequence ID" value="KAE9131554.1"/>
    <property type="molecule type" value="Genomic_DNA"/>
</dbReference>
<evidence type="ECO:0000313" key="7">
    <source>
        <dbReference type="EMBL" id="KAE9250214.1"/>
    </source>
</evidence>
<evidence type="ECO:0000313" key="11">
    <source>
        <dbReference type="Proteomes" id="UP000437068"/>
    </source>
</evidence>
<evidence type="ECO:0000313" key="12">
    <source>
        <dbReference type="Proteomes" id="UP000440367"/>
    </source>
</evidence>
<name>A0A6A3Z1R7_9STRA</name>
<evidence type="ECO:0000313" key="5">
    <source>
        <dbReference type="EMBL" id="KAE9143044.1"/>
    </source>
</evidence>
<evidence type="ECO:0000313" key="8">
    <source>
        <dbReference type="EMBL" id="KAE9306643.1"/>
    </source>
</evidence>
<dbReference type="Proteomes" id="UP000440732">
    <property type="component" value="Unassembled WGS sequence"/>
</dbReference>
<dbReference type="Proteomes" id="UP000437068">
    <property type="component" value="Unassembled WGS sequence"/>
</dbReference>
<evidence type="ECO:0000313" key="13">
    <source>
        <dbReference type="Proteomes" id="UP000440732"/>
    </source>
</evidence>
<dbReference type="Proteomes" id="UP000440367">
    <property type="component" value="Unassembled WGS sequence"/>
</dbReference>
<organism evidence="6 10">
    <name type="scientific">Phytophthora fragariae</name>
    <dbReference type="NCBI Taxonomy" id="53985"/>
    <lineage>
        <taxon>Eukaryota</taxon>
        <taxon>Sar</taxon>
        <taxon>Stramenopiles</taxon>
        <taxon>Oomycota</taxon>
        <taxon>Peronosporomycetes</taxon>
        <taxon>Peronosporales</taxon>
        <taxon>Peronosporaceae</taxon>
        <taxon>Phytophthora</taxon>
    </lineage>
</organism>
<evidence type="ECO:0000313" key="10">
    <source>
        <dbReference type="Proteomes" id="UP000433483"/>
    </source>
</evidence>
<keyword evidence="10" id="KW-1185">Reference proteome</keyword>
<feature type="region of interest" description="Disordered" evidence="1">
    <location>
        <begin position="69"/>
        <end position="105"/>
    </location>
</feature>
<evidence type="ECO:0000313" key="6">
    <source>
        <dbReference type="EMBL" id="KAE9228908.1"/>
    </source>
</evidence>
<dbReference type="Proteomes" id="UP000433483">
    <property type="component" value="Unassembled WGS sequence"/>
</dbReference>
<accession>A0A6A3Z1R7</accession>
<evidence type="ECO:0000256" key="1">
    <source>
        <dbReference type="SAM" id="MobiDB-lite"/>
    </source>
</evidence>
<evidence type="ECO:0000313" key="3">
    <source>
        <dbReference type="EMBL" id="KAE8945749.1"/>
    </source>
</evidence>